<evidence type="ECO:0000256" key="2">
    <source>
        <dbReference type="ARBA" id="ARBA00022598"/>
    </source>
</evidence>
<dbReference type="Proteomes" id="UP000789396">
    <property type="component" value="Unassembled WGS sequence"/>
</dbReference>
<protein>
    <submittedName>
        <fullName evidence="5">9806_t:CDS:1</fullName>
    </submittedName>
</protein>
<dbReference type="PANTHER" id="PTHR24096">
    <property type="entry name" value="LONG-CHAIN-FATTY-ACID--COA LIGASE"/>
    <property type="match status" value="1"/>
</dbReference>
<dbReference type="AlphaFoldDB" id="A0A9N9AS17"/>
<dbReference type="Gene3D" id="3.40.50.12780">
    <property type="entry name" value="N-terminal domain of ligase-like"/>
    <property type="match status" value="1"/>
</dbReference>
<evidence type="ECO:0000259" key="4">
    <source>
        <dbReference type="Pfam" id="PF13193"/>
    </source>
</evidence>
<dbReference type="Pfam" id="PF00501">
    <property type="entry name" value="AMP-binding"/>
    <property type="match status" value="1"/>
</dbReference>
<dbReference type="PROSITE" id="PS00455">
    <property type="entry name" value="AMP_BINDING"/>
    <property type="match status" value="1"/>
</dbReference>
<keyword evidence="6" id="KW-1185">Reference proteome</keyword>
<dbReference type="Gene3D" id="2.30.38.10">
    <property type="entry name" value="Luciferase, Domain 3"/>
    <property type="match status" value="1"/>
</dbReference>
<dbReference type="GO" id="GO:0016405">
    <property type="term" value="F:CoA-ligase activity"/>
    <property type="evidence" value="ECO:0007669"/>
    <property type="project" value="TreeGrafter"/>
</dbReference>
<dbReference type="InterPro" id="IPR042099">
    <property type="entry name" value="ANL_N_sf"/>
</dbReference>
<evidence type="ECO:0000313" key="5">
    <source>
        <dbReference type="EMBL" id="CAG8541019.1"/>
    </source>
</evidence>
<dbReference type="Gene3D" id="3.30.300.30">
    <property type="match status" value="1"/>
</dbReference>
<evidence type="ECO:0000259" key="3">
    <source>
        <dbReference type="Pfam" id="PF00501"/>
    </source>
</evidence>
<dbReference type="PANTHER" id="PTHR24096:SF149">
    <property type="entry name" value="AMP-BINDING DOMAIN-CONTAINING PROTEIN-RELATED"/>
    <property type="match status" value="1"/>
</dbReference>
<reference evidence="5" key="1">
    <citation type="submission" date="2021-06" db="EMBL/GenBank/DDBJ databases">
        <authorList>
            <person name="Kallberg Y."/>
            <person name="Tangrot J."/>
            <person name="Rosling A."/>
        </authorList>
    </citation>
    <scope>NUCLEOTIDE SEQUENCE</scope>
    <source>
        <strain evidence="5">IN212</strain>
    </source>
</reference>
<comment type="similarity">
    <text evidence="1">Belongs to the ATP-dependent AMP-binding enzyme family.</text>
</comment>
<dbReference type="EMBL" id="CAJVPZ010004090">
    <property type="protein sequence ID" value="CAG8541019.1"/>
    <property type="molecule type" value="Genomic_DNA"/>
</dbReference>
<evidence type="ECO:0000313" key="6">
    <source>
        <dbReference type="Proteomes" id="UP000789396"/>
    </source>
</evidence>
<gene>
    <name evidence="5" type="ORF">RFULGI_LOCUS4223</name>
</gene>
<dbReference type="SUPFAM" id="SSF56801">
    <property type="entry name" value="Acetyl-CoA synthetase-like"/>
    <property type="match status" value="1"/>
</dbReference>
<comment type="caution">
    <text evidence="5">The sequence shown here is derived from an EMBL/GenBank/DDBJ whole genome shotgun (WGS) entry which is preliminary data.</text>
</comment>
<dbReference type="InterPro" id="IPR020845">
    <property type="entry name" value="AMP-binding_CS"/>
</dbReference>
<dbReference type="InterPro" id="IPR000873">
    <property type="entry name" value="AMP-dep_synth/lig_dom"/>
</dbReference>
<name>A0A9N9AS17_9GLOM</name>
<dbReference type="OrthoDB" id="1898221at2759"/>
<proteinExistence type="inferred from homology"/>
<evidence type="ECO:0000256" key="1">
    <source>
        <dbReference type="ARBA" id="ARBA00006432"/>
    </source>
</evidence>
<organism evidence="5 6">
    <name type="scientific">Racocetra fulgida</name>
    <dbReference type="NCBI Taxonomy" id="60492"/>
    <lineage>
        <taxon>Eukaryota</taxon>
        <taxon>Fungi</taxon>
        <taxon>Fungi incertae sedis</taxon>
        <taxon>Mucoromycota</taxon>
        <taxon>Glomeromycotina</taxon>
        <taxon>Glomeromycetes</taxon>
        <taxon>Diversisporales</taxon>
        <taxon>Gigasporaceae</taxon>
        <taxon>Racocetra</taxon>
    </lineage>
</organism>
<dbReference type="InterPro" id="IPR045851">
    <property type="entry name" value="AMP-bd_C_sf"/>
</dbReference>
<feature type="domain" description="AMP-dependent synthetase/ligase" evidence="3">
    <location>
        <begin position="68"/>
        <end position="203"/>
    </location>
</feature>
<dbReference type="InterPro" id="IPR025110">
    <property type="entry name" value="AMP-bd_C"/>
</dbReference>
<feature type="domain" description="AMP-binding enzyme C-terminal" evidence="4">
    <location>
        <begin position="330"/>
        <end position="410"/>
    </location>
</feature>
<sequence>MIFKSKYPDIKIPQVGIYQYVTSNPYKISDDKIIYVDCITGKSYTFGEFKHESKKFAAGLQDKLGLQQELSYHLTDSGASILIVHPEFFEAAIEASINAKIPTFRVLLFGDKEIKRYKPYRSILTCDREIEPVNYTPEEAKSTTAYIVYSSGSTGKPKGVERTHTNVTASLAQLTSVDDKLGPHSVIMGVTVSHIKGFNLETFCESIQKYKITHIYATPSTILELVNNPLTQKFDLSSVDSILCGGARLDYKLERKFYEKFKISVLQGYGYNELGELWVHGPNVMKGYLNNKEATDAVFDKDGFFSSGDIVSVDEQELINYKGFQVIPSELEYILLTHDAVADAVVLGYFSEEEATEIPIAYVAIKNGYEQSQSLAREIQFFVDENVAPHKKLRGGILLIDKIPKSVTGKVLKTVLKEKLKNDKRIKMN</sequence>
<dbReference type="Pfam" id="PF13193">
    <property type="entry name" value="AMP-binding_C"/>
    <property type="match status" value="1"/>
</dbReference>
<accession>A0A9N9AS17</accession>
<keyword evidence="2" id="KW-0436">Ligase</keyword>